<evidence type="ECO:0000313" key="2">
    <source>
        <dbReference type="EMBL" id="STQ99971.1"/>
    </source>
</evidence>
<sequence>MRPTLILAAALAAASAPLYAQSCREADAGLAAGYSEMQANGNYGGQAWSESRDRRLDAAEKRFSAKLAAYLARPASWGCAFPKLRAAGVETAAAADGKIRAFSWDRQNGGTMHNEETLLQYRSGGKTALRTGSGGAVRGITAARLPPYGTVYFVHYRFRASSRLYTDRTELLHIAKGRLKPLNIIRTSRLGNSLAYEADIAAEPRLPAGRENDRIAYDAATRTVSLPVVVAEKESDGDGRITAARIRYRFDGRYFVLQR</sequence>
<accession>A0A377R0W9</accession>
<keyword evidence="3" id="KW-1185">Reference proteome</keyword>
<dbReference type="Proteomes" id="UP000254293">
    <property type="component" value="Unassembled WGS sequence"/>
</dbReference>
<keyword evidence="1" id="KW-0732">Signal</keyword>
<feature type="signal peptide" evidence="1">
    <location>
        <begin position="1"/>
        <end position="20"/>
    </location>
</feature>
<dbReference type="EMBL" id="UGJJ01000001">
    <property type="protein sequence ID" value="STQ99971.1"/>
    <property type="molecule type" value="Genomic_DNA"/>
</dbReference>
<dbReference type="OrthoDB" id="877719at2"/>
<dbReference type="RefSeq" id="WP_115307314.1">
    <property type="nucleotide sequence ID" value="NZ_UGJJ01000001.1"/>
</dbReference>
<gene>
    <name evidence="2" type="ORF">NCTC13336_00159</name>
</gene>
<name>A0A377R0W9_9NEIS</name>
<organism evidence="2 3">
    <name type="scientific">Kingella potus</name>
    <dbReference type="NCBI Taxonomy" id="265175"/>
    <lineage>
        <taxon>Bacteria</taxon>
        <taxon>Pseudomonadati</taxon>
        <taxon>Pseudomonadota</taxon>
        <taxon>Betaproteobacteria</taxon>
        <taxon>Neisseriales</taxon>
        <taxon>Neisseriaceae</taxon>
        <taxon>Kingella</taxon>
    </lineage>
</organism>
<feature type="chain" id="PRO_5017036124" evidence="1">
    <location>
        <begin position="21"/>
        <end position="259"/>
    </location>
</feature>
<evidence type="ECO:0000313" key="3">
    <source>
        <dbReference type="Proteomes" id="UP000254293"/>
    </source>
</evidence>
<reference evidence="2 3" key="1">
    <citation type="submission" date="2018-06" db="EMBL/GenBank/DDBJ databases">
        <authorList>
            <consortium name="Pathogen Informatics"/>
            <person name="Doyle S."/>
        </authorList>
    </citation>
    <scope>NUCLEOTIDE SEQUENCE [LARGE SCALE GENOMIC DNA]</scope>
    <source>
        <strain evidence="2 3">NCTC13336</strain>
    </source>
</reference>
<protein>
    <submittedName>
        <fullName evidence="2">Uncharacterized protein</fullName>
    </submittedName>
</protein>
<dbReference type="AlphaFoldDB" id="A0A377R0W9"/>
<evidence type="ECO:0000256" key="1">
    <source>
        <dbReference type="SAM" id="SignalP"/>
    </source>
</evidence>
<proteinExistence type="predicted"/>